<feature type="domain" description="FtsX extracellular" evidence="13">
    <location>
        <begin position="69"/>
        <end position="169"/>
    </location>
</feature>
<evidence type="ECO:0000256" key="10">
    <source>
        <dbReference type="PIRNR" id="PIRNR003097"/>
    </source>
</evidence>
<dbReference type="Pfam" id="PF18075">
    <property type="entry name" value="FtsX_ECD"/>
    <property type="match status" value="1"/>
</dbReference>
<evidence type="ECO:0000256" key="7">
    <source>
        <dbReference type="ARBA" id="ARBA00022989"/>
    </source>
</evidence>
<evidence type="ECO:0000256" key="4">
    <source>
        <dbReference type="ARBA" id="ARBA00022475"/>
    </source>
</evidence>
<name>A0ABP7T8W6_9BURK</name>
<evidence type="ECO:0000256" key="9">
    <source>
        <dbReference type="ARBA" id="ARBA00023306"/>
    </source>
</evidence>
<feature type="transmembrane region" description="Helical" evidence="11">
    <location>
        <begin position="182"/>
        <end position="206"/>
    </location>
</feature>
<comment type="similarity">
    <text evidence="2 10">Belongs to the ABC-4 integral membrane protein family. FtsX subfamily.</text>
</comment>
<feature type="transmembrane region" description="Helical" evidence="11">
    <location>
        <begin position="281"/>
        <end position="307"/>
    </location>
</feature>
<dbReference type="PANTHER" id="PTHR47755:SF1">
    <property type="entry name" value="CELL DIVISION PROTEIN FTSX"/>
    <property type="match status" value="1"/>
</dbReference>
<dbReference type="Gene3D" id="3.30.70.3040">
    <property type="match status" value="1"/>
</dbReference>
<comment type="function">
    <text evidence="10">Part of the ABC transporter FtsEX involved in cellular division.</text>
</comment>
<evidence type="ECO:0000256" key="11">
    <source>
        <dbReference type="SAM" id="Phobius"/>
    </source>
</evidence>
<feature type="transmembrane region" description="Helical" evidence="11">
    <location>
        <begin position="33"/>
        <end position="54"/>
    </location>
</feature>
<dbReference type="PANTHER" id="PTHR47755">
    <property type="entry name" value="CELL DIVISION PROTEIN FTSX"/>
    <property type="match status" value="1"/>
</dbReference>
<evidence type="ECO:0000256" key="3">
    <source>
        <dbReference type="ARBA" id="ARBA00021907"/>
    </source>
</evidence>
<sequence length="317" mass="34241">MAVWGERMNTWLRHHFFALHQAFRNAISAPVSFLLNALVIAIAFALPLTGLTVLENLRPLSAELVVEPEISVFLDMTFSRSDALSLGQGIKKILVENKRPGKIEFLPREKALDLLKQKSGLSEALAILGANPLPDGYLIKLPRFESAAEATAVDTIAASLQALPGVEHVQVDSAWIKRLSALVHLLTVVLLILATTLGIVVVTVVFNTIRLQVLTQREEIMVSQLVGATDAFIYRPFYYTGALLGVCAAGLATVLVALALRPINTAVAEFARLYASEFRLVPLDSMATVLFLILGALLGFAGAVLSVSRHLASASDH</sequence>
<keyword evidence="5 10" id="KW-0132">Cell division</keyword>
<comment type="caution">
    <text evidence="14">The sequence shown here is derived from an EMBL/GenBank/DDBJ whole genome shotgun (WGS) entry which is preliminary data.</text>
</comment>
<evidence type="ECO:0000256" key="1">
    <source>
        <dbReference type="ARBA" id="ARBA00004651"/>
    </source>
</evidence>
<reference evidence="15" key="1">
    <citation type="journal article" date="2019" name="Int. J. Syst. Evol. Microbiol.">
        <title>The Global Catalogue of Microorganisms (GCM) 10K type strain sequencing project: providing services to taxonomists for standard genome sequencing and annotation.</title>
        <authorList>
            <consortium name="The Broad Institute Genomics Platform"/>
            <consortium name="The Broad Institute Genome Sequencing Center for Infectious Disease"/>
            <person name="Wu L."/>
            <person name="Ma J."/>
        </authorList>
    </citation>
    <scope>NUCLEOTIDE SEQUENCE [LARGE SCALE GENOMIC DNA]</scope>
    <source>
        <strain evidence="15">JCM 16673</strain>
    </source>
</reference>
<dbReference type="Pfam" id="PF02687">
    <property type="entry name" value="FtsX"/>
    <property type="match status" value="1"/>
</dbReference>
<evidence type="ECO:0000313" key="14">
    <source>
        <dbReference type="EMBL" id="GAA4022770.1"/>
    </source>
</evidence>
<dbReference type="InterPro" id="IPR003838">
    <property type="entry name" value="ABC3_permease_C"/>
</dbReference>
<keyword evidence="9 10" id="KW-0131">Cell cycle</keyword>
<evidence type="ECO:0000256" key="5">
    <source>
        <dbReference type="ARBA" id="ARBA00022618"/>
    </source>
</evidence>
<evidence type="ECO:0000256" key="8">
    <source>
        <dbReference type="ARBA" id="ARBA00023136"/>
    </source>
</evidence>
<dbReference type="InterPro" id="IPR040690">
    <property type="entry name" value="FtsX_ECD"/>
</dbReference>
<gene>
    <name evidence="14" type="ORF">GCM10022212_20100</name>
</gene>
<dbReference type="EMBL" id="BAAAZE010000008">
    <property type="protein sequence ID" value="GAA4022770.1"/>
    <property type="molecule type" value="Genomic_DNA"/>
</dbReference>
<feature type="transmembrane region" description="Helical" evidence="11">
    <location>
        <begin position="237"/>
        <end position="260"/>
    </location>
</feature>
<dbReference type="InterPro" id="IPR004513">
    <property type="entry name" value="FtsX"/>
</dbReference>
<accession>A0ABP7T8W6</accession>
<dbReference type="PIRSF" id="PIRSF003097">
    <property type="entry name" value="FtsX"/>
    <property type="match status" value="1"/>
</dbReference>
<proteinExistence type="inferred from homology"/>
<feature type="domain" description="ABC3 transporter permease C-terminal" evidence="12">
    <location>
        <begin position="192"/>
        <end position="309"/>
    </location>
</feature>
<protein>
    <recommendedName>
        <fullName evidence="3 10">Cell division protein FtsX</fullName>
    </recommendedName>
</protein>
<evidence type="ECO:0000259" key="12">
    <source>
        <dbReference type="Pfam" id="PF02687"/>
    </source>
</evidence>
<evidence type="ECO:0000313" key="15">
    <source>
        <dbReference type="Proteomes" id="UP001501353"/>
    </source>
</evidence>
<keyword evidence="4 10" id="KW-1003">Cell membrane</keyword>
<evidence type="ECO:0000259" key="13">
    <source>
        <dbReference type="Pfam" id="PF18075"/>
    </source>
</evidence>
<evidence type="ECO:0000256" key="2">
    <source>
        <dbReference type="ARBA" id="ARBA00007379"/>
    </source>
</evidence>
<organism evidence="14 15">
    <name type="scientific">Actimicrobium antarcticum</name>
    <dbReference type="NCBI Taxonomy" id="1051899"/>
    <lineage>
        <taxon>Bacteria</taxon>
        <taxon>Pseudomonadati</taxon>
        <taxon>Pseudomonadota</taxon>
        <taxon>Betaproteobacteria</taxon>
        <taxon>Burkholderiales</taxon>
        <taxon>Oxalobacteraceae</taxon>
        <taxon>Actimicrobium</taxon>
    </lineage>
</organism>
<keyword evidence="10" id="KW-0997">Cell inner membrane</keyword>
<comment type="subcellular location">
    <subcellularLocation>
        <location evidence="10">Cell inner membrane</location>
    </subcellularLocation>
    <subcellularLocation>
        <location evidence="1">Cell membrane</location>
        <topology evidence="1">Multi-pass membrane protein</topology>
    </subcellularLocation>
</comment>
<keyword evidence="15" id="KW-1185">Reference proteome</keyword>
<dbReference type="Proteomes" id="UP001501353">
    <property type="component" value="Unassembled WGS sequence"/>
</dbReference>
<evidence type="ECO:0000256" key="6">
    <source>
        <dbReference type="ARBA" id="ARBA00022692"/>
    </source>
</evidence>
<keyword evidence="7 11" id="KW-1133">Transmembrane helix</keyword>
<keyword evidence="8 10" id="KW-0472">Membrane</keyword>
<keyword evidence="6 11" id="KW-0812">Transmembrane</keyword>